<accession>A0A3D8K265</accession>
<evidence type="ECO:0000313" key="1">
    <source>
        <dbReference type="EMBL" id="RDU98935.1"/>
    </source>
</evidence>
<proteinExistence type="predicted"/>
<keyword evidence="2" id="KW-1185">Reference proteome</keyword>
<dbReference type="OrthoDB" id="9096056at2"/>
<evidence type="ECO:0000313" key="2">
    <source>
        <dbReference type="Proteomes" id="UP000256838"/>
    </source>
</evidence>
<dbReference type="AlphaFoldDB" id="A0A3D8K265"/>
<sequence>MTVTDVKTQYIAPMSLWLVVRKRVLATGLFIEPAWVGSGDKCGPVVFVSRVLAESYAHLRNEYHGPDDSDTWKVIALQDFDLLDHARGVDGTLYCMMAFGFSMQDADSVICINAPRLRYVPVPFDVPDDAQGITFSFSQWVFDFMRGEWTTLGLPEFDKELEVTDELDASGISRQVQTAIARLRVCREPSGKPGLWAVFSTRQEMWVTTGEARGAAVSRALH</sequence>
<name>A0A3D8K265_9BURK</name>
<comment type="caution">
    <text evidence="1">The sequence shown here is derived from an EMBL/GenBank/DDBJ whole genome shotgun (WGS) entry which is preliminary data.</text>
</comment>
<dbReference type="RefSeq" id="WP_115533750.1">
    <property type="nucleotide sequence ID" value="NZ_QRGA01000006.1"/>
</dbReference>
<protein>
    <submittedName>
        <fullName evidence="1">Uncharacterized protein</fullName>
    </submittedName>
</protein>
<reference evidence="1 2" key="1">
    <citation type="submission" date="2018-08" db="EMBL/GenBank/DDBJ databases">
        <title>Paraburkholderia sp. DHOM06 isolated from forest soil.</title>
        <authorList>
            <person name="Gao Z.-H."/>
            <person name="Qiu L.-H."/>
        </authorList>
    </citation>
    <scope>NUCLEOTIDE SEQUENCE [LARGE SCALE GENOMIC DNA]</scope>
    <source>
        <strain evidence="1 2">DHOM06</strain>
    </source>
</reference>
<dbReference type="EMBL" id="QRGA01000006">
    <property type="protein sequence ID" value="RDU98935.1"/>
    <property type="molecule type" value="Genomic_DNA"/>
</dbReference>
<dbReference type="Proteomes" id="UP000256838">
    <property type="component" value="Unassembled WGS sequence"/>
</dbReference>
<organism evidence="1 2">
    <name type="scientific">Trinickia dinghuensis</name>
    <dbReference type="NCBI Taxonomy" id="2291023"/>
    <lineage>
        <taxon>Bacteria</taxon>
        <taxon>Pseudomonadati</taxon>
        <taxon>Pseudomonadota</taxon>
        <taxon>Betaproteobacteria</taxon>
        <taxon>Burkholderiales</taxon>
        <taxon>Burkholderiaceae</taxon>
        <taxon>Trinickia</taxon>
    </lineage>
</organism>
<gene>
    <name evidence="1" type="ORF">DWV00_11875</name>
</gene>